<keyword evidence="3" id="KW-1015">Disulfide bond</keyword>
<keyword evidence="1" id="KW-0813">Transport</keyword>
<dbReference type="SUPFAM" id="SSF52833">
    <property type="entry name" value="Thioredoxin-like"/>
    <property type="match status" value="1"/>
</dbReference>
<dbReference type="InterPro" id="IPR013766">
    <property type="entry name" value="Thioredoxin_domain"/>
</dbReference>
<evidence type="ECO:0000313" key="8">
    <source>
        <dbReference type="Proteomes" id="UP000016584"/>
    </source>
</evidence>
<feature type="domain" description="Thioredoxin" evidence="6">
    <location>
        <begin position="6"/>
        <end position="136"/>
    </location>
</feature>
<dbReference type="CDD" id="cd02947">
    <property type="entry name" value="TRX_family"/>
    <property type="match status" value="1"/>
</dbReference>
<feature type="chain" id="PRO_5004627202" description="Thioredoxin domain-containing protein" evidence="5">
    <location>
        <begin position="20"/>
        <end position="462"/>
    </location>
</feature>
<evidence type="ECO:0000256" key="1">
    <source>
        <dbReference type="ARBA" id="ARBA00022448"/>
    </source>
</evidence>
<dbReference type="OrthoDB" id="120730at2"/>
<dbReference type="Proteomes" id="UP000016584">
    <property type="component" value="Unassembled WGS sequence"/>
</dbReference>
<dbReference type="STRING" id="1346330.M472_04120"/>
<dbReference type="eggNOG" id="COG1331">
    <property type="taxonomic scope" value="Bacteria"/>
</dbReference>
<evidence type="ECO:0000259" key="6">
    <source>
        <dbReference type="PROSITE" id="PS51352"/>
    </source>
</evidence>
<keyword evidence="4" id="KW-0676">Redox-active center</keyword>
<reference evidence="7 8" key="1">
    <citation type="journal article" date="2013" name="Genome Announc.">
        <title>The Draft Genome Sequence of Sphingomonas paucimobilis Strain HER1398 (Proteobacteria), Host to the Giant PAU Phage, Indicates That It Is a Member of the Genus Sphingobacterium (Bacteroidetes).</title>
        <authorList>
            <person name="White R.A.III."/>
            <person name="Suttle C.A."/>
        </authorList>
    </citation>
    <scope>NUCLEOTIDE SEQUENCE [LARGE SCALE GENOMIC DNA]</scope>
    <source>
        <strain evidence="7 8">HER1398</strain>
    </source>
</reference>
<keyword evidence="8" id="KW-1185">Reference proteome</keyword>
<organism evidence="7 8">
    <name type="scientific">Sphingobacterium paucimobilis HER1398</name>
    <dbReference type="NCBI Taxonomy" id="1346330"/>
    <lineage>
        <taxon>Bacteria</taxon>
        <taxon>Pseudomonadati</taxon>
        <taxon>Bacteroidota</taxon>
        <taxon>Sphingobacteriia</taxon>
        <taxon>Sphingobacteriales</taxon>
        <taxon>Sphingobacteriaceae</taxon>
        <taxon>Sphingobacterium</taxon>
    </lineage>
</organism>
<dbReference type="GO" id="GO:0015035">
    <property type="term" value="F:protein-disulfide reductase activity"/>
    <property type="evidence" value="ECO:0007669"/>
    <property type="project" value="TreeGrafter"/>
</dbReference>
<evidence type="ECO:0000256" key="2">
    <source>
        <dbReference type="ARBA" id="ARBA00022982"/>
    </source>
</evidence>
<dbReference type="PANTHER" id="PTHR45663:SF11">
    <property type="entry name" value="GEO12009P1"/>
    <property type="match status" value="1"/>
</dbReference>
<gene>
    <name evidence="7" type="ORF">M472_04120</name>
</gene>
<dbReference type="Gene3D" id="3.40.30.10">
    <property type="entry name" value="Glutaredoxin"/>
    <property type="match status" value="1"/>
</dbReference>
<proteinExistence type="predicted"/>
<dbReference type="RefSeq" id="WP_021071716.1">
    <property type="nucleotide sequence ID" value="NZ_ATDL01000020.1"/>
</dbReference>
<evidence type="ECO:0000256" key="3">
    <source>
        <dbReference type="ARBA" id="ARBA00023157"/>
    </source>
</evidence>
<dbReference type="PATRIC" id="fig|1346330.5.peg.3584"/>
<dbReference type="Pfam" id="PF13098">
    <property type="entry name" value="Thioredoxin_2"/>
    <property type="match status" value="1"/>
</dbReference>
<keyword evidence="5" id="KW-0732">Signal</keyword>
<comment type="caution">
    <text evidence="7">The sequence shown here is derived from an EMBL/GenBank/DDBJ whole genome shotgun (WGS) entry which is preliminary data.</text>
</comment>
<dbReference type="GO" id="GO:0005737">
    <property type="term" value="C:cytoplasm"/>
    <property type="evidence" value="ECO:0007669"/>
    <property type="project" value="TreeGrafter"/>
</dbReference>
<dbReference type="InterPro" id="IPR017937">
    <property type="entry name" value="Thioredoxin_CS"/>
</dbReference>
<sequence length="462" mass="52166">MKRLTLTLTMAVIAFAACAQQGIQFVEGTWNEILTKAKTADKLIFIDVYTSWCGPCKLMAAETFPLESVGNLFNTSFVNYKIDAEKGEGIDIAKQYGVRSYPTYLFIDGDGKLVYRTSGYMPAVPFLKEANIALQEKNDPKPLVVWQEEYEKGNRDTEFLIGYMKKRALSKLASPEIIEELVPKLSPTQLMDKEILGAIYFADPTVQIVPGGHGFNYLYDNREKLDSLDLVKYALGILETGINNYFQKNIIVQEREDQLPVMITSYRKLLKASDVNDAEQTATAKGVVMKYYNGTNQVEKLATAAIDYVDNGLMKTDVPKKIESDKKAFEEFMKPYVEGKADSLTDPNYTMMKRLMRNQEMGNLSYSLRDAAEYIYHQSEDPKMLKRATEWARQANSYFPHFSSAAVYAGLLLKNGNQTEAVKQMEIACQDSFLAGAEEVKNRLEASLSSIRKGEAPRSLWK</sequence>
<keyword evidence="2" id="KW-0249">Electron transport</keyword>
<accession>U2H8A0</accession>
<dbReference type="PROSITE" id="PS00194">
    <property type="entry name" value="THIOREDOXIN_1"/>
    <property type="match status" value="1"/>
</dbReference>
<evidence type="ECO:0000313" key="7">
    <source>
        <dbReference type="EMBL" id="ERJ57946.1"/>
    </source>
</evidence>
<protein>
    <recommendedName>
        <fullName evidence="6">Thioredoxin domain-containing protein</fullName>
    </recommendedName>
</protein>
<dbReference type="InterPro" id="IPR012336">
    <property type="entry name" value="Thioredoxin-like_fold"/>
</dbReference>
<dbReference type="PROSITE" id="PS51352">
    <property type="entry name" value="THIOREDOXIN_2"/>
    <property type="match status" value="1"/>
</dbReference>
<name>U2H8A0_9SPHI</name>
<dbReference type="AlphaFoldDB" id="U2H8A0"/>
<evidence type="ECO:0000256" key="5">
    <source>
        <dbReference type="SAM" id="SignalP"/>
    </source>
</evidence>
<evidence type="ECO:0000256" key="4">
    <source>
        <dbReference type="ARBA" id="ARBA00023284"/>
    </source>
</evidence>
<dbReference type="InterPro" id="IPR036249">
    <property type="entry name" value="Thioredoxin-like_sf"/>
</dbReference>
<dbReference type="PROSITE" id="PS51257">
    <property type="entry name" value="PROKAR_LIPOPROTEIN"/>
    <property type="match status" value="1"/>
</dbReference>
<dbReference type="EMBL" id="ATDL01000020">
    <property type="protein sequence ID" value="ERJ57946.1"/>
    <property type="molecule type" value="Genomic_DNA"/>
</dbReference>
<feature type="signal peptide" evidence="5">
    <location>
        <begin position="1"/>
        <end position="19"/>
    </location>
</feature>
<dbReference type="PANTHER" id="PTHR45663">
    <property type="entry name" value="GEO12009P1"/>
    <property type="match status" value="1"/>
</dbReference>